<accession>A0A0C1UQE5</accession>
<dbReference type="InterPro" id="IPR006684">
    <property type="entry name" value="YbgC/YbaW"/>
</dbReference>
<dbReference type="AlphaFoldDB" id="A0A0C1UQE5"/>
<evidence type="ECO:0000256" key="2">
    <source>
        <dbReference type="ARBA" id="ARBA00022801"/>
    </source>
</evidence>
<evidence type="ECO:0000313" key="3">
    <source>
        <dbReference type="EMBL" id="NEV67910.1"/>
    </source>
</evidence>
<reference evidence="3" key="1">
    <citation type="submission" date="2014-11" db="EMBL/GenBank/DDBJ databases">
        <authorList>
            <person name="Malar M.C."/>
            <person name="Sen D."/>
            <person name="Tripathy S."/>
        </authorList>
    </citation>
    <scope>NUCLEOTIDE SEQUENCE</scope>
    <source>
        <strain evidence="3">BDU141951</strain>
    </source>
</reference>
<name>A0A0C1UQE5_9CYAN</name>
<comment type="caution">
    <text evidence="3">The sequence shown here is derived from an EMBL/GenBank/DDBJ whole genome shotgun (WGS) entry which is preliminary data.</text>
</comment>
<dbReference type="InterPro" id="IPR008272">
    <property type="entry name" value="HB-CoA_thioesterase_AS"/>
</dbReference>
<dbReference type="Pfam" id="PF13279">
    <property type="entry name" value="4HBT_2"/>
    <property type="match status" value="1"/>
</dbReference>
<organism evidence="3">
    <name type="scientific">Lyngbya confervoides BDU141951</name>
    <dbReference type="NCBI Taxonomy" id="1574623"/>
    <lineage>
        <taxon>Bacteria</taxon>
        <taxon>Bacillati</taxon>
        <taxon>Cyanobacteriota</taxon>
        <taxon>Cyanophyceae</taxon>
        <taxon>Oscillatoriophycideae</taxon>
        <taxon>Oscillatoriales</taxon>
        <taxon>Microcoleaceae</taxon>
        <taxon>Lyngbya</taxon>
    </lineage>
</organism>
<sequence length="151" mass="17128">MKAKESAPEQAFEYQVRVQPHHTDYGGVVWHGNYIAWLETARVECLRSHDINFADWVNCGVDLPVVDLSIQYRQPLILGAIALIKCWLLPSQNVRLIWQYQILNAATQELCATAQVTLVPIQQQPRKILRRLPEPMQSDLARLMAPSAPSG</sequence>
<dbReference type="SUPFAM" id="SSF54637">
    <property type="entry name" value="Thioesterase/thiol ester dehydrase-isomerase"/>
    <property type="match status" value="1"/>
</dbReference>
<dbReference type="CDD" id="cd00586">
    <property type="entry name" value="4HBT"/>
    <property type="match status" value="1"/>
</dbReference>
<dbReference type="InterPro" id="IPR029069">
    <property type="entry name" value="HotDog_dom_sf"/>
</dbReference>
<reference evidence="3" key="3">
    <citation type="submission" date="2020-02" db="EMBL/GenBank/DDBJ databases">
        <authorList>
            <person name="Sarangi A.N."/>
            <person name="Ghosh S."/>
            <person name="Mukherjee M."/>
            <person name="Tripathy S."/>
        </authorList>
    </citation>
    <scope>NUCLEOTIDE SEQUENCE</scope>
    <source>
        <strain evidence="3">BDU141951</strain>
    </source>
</reference>
<reference evidence="3" key="2">
    <citation type="journal article" date="2015" name="Genome Announc.">
        <title>Draft Genome Sequence of Filamentous Marine Cyanobacterium Lyngbya confervoides Strain BDU141951.</title>
        <authorList>
            <person name="Chandrababunaidu M.M."/>
            <person name="Sen D."/>
            <person name="Tripathy S."/>
        </authorList>
    </citation>
    <scope>NUCLEOTIDE SEQUENCE</scope>
    <source>
        <strain evidence="3">BDU141951</strain>
    </source>
</reference>
<keyword evidence="2" id="KW-0378">Hydrolase</keyword>
<proteinExistence type="inferred from homology"/>
<dbReference type="InterPro" id="IPR050563">
    <property type="entry name" value="4-hydroxybenzoyl-CoA_TE"/>
</dbReference>
<dbReference type="PANTHER" id="PTHR31793:SF37">
    <property type="entry name" value="ACYL-COA THIOESTER HYDROLASE YBGC"/>
    <property type="match status" value="1"/>
</dbReference>
<dbReference type="GO" id="GO:0047617">
    <property type="term" value="F:fatty acyl-CoA hydrolase activity"/>
    <property type="evidence" value="ECO:0007669"/>
    <property type="project" value="TreeGrafter"/>
</dbReference>
<evidence type="ECO:0000256" key="1">
    <source>
        <dbReference type="ARBA" id="ARBA00005953"/>
    </source>
</evidence>
<comment type="similarity">
    <text evidence="1">Belongs to the 4-hydroxybenzoyl-CoA thioesterase family.</text>
</comment>
<dbReference type="PIRSF" id="PIRSF003230">
    <property type="entry name" value="YbgC"/>
    <property type="match status" value="1"/>
</dbReference>
<dbReference type="PANTHER" id="PTHR31793">
    <property type="entry name" value="4-HYDROXYBENZOYL-COA THIOESTERASE FAMILY MEMBER"/>
    <property type="match status" value="1"/>
</dbReference>
<protein>
    <submittedName>
        <fullName evidence="3">Acyl-CoA thioesterase</fullName>
    </submittedName>
</protein>
<dbReference type="Gene3D" id="3.10.129.10">
    <property type="entry name" value="Hotdog Thioesterase"/>
    <property type="match status" value="1"/>
</dbReference>
<dbReference type="EMBL" id="JTHE02000003">
    <property type="protein sequence ID" value="NEV67910.1"/>
    <property type="molecule type" value="Genomic_DNA"/>
</dbReference>
<dbReference type="PROSITE" id="PS01328">
    <property type="entry name" value="4HBCOA_THIOESTERASE"/>
    <property type="match status" value="1"/>
</dbReference>
<gene>
    <name evidence="3" type="ORF">QQ91_012375</name>
</gene>